<dbReference type="Proteomes" id="UP000585474">
    <property type="component" value="Unassembled WGS sequence"/>
</dbReference>
<name>A0A7J0GV90_9ERIC</name>
<dbReference type="EMBL" id="BJWL01000024">
    <property type="protein sequence ID" value="GFZ14767.1"/>
    <property type="molecule type" value="Genomic_DNA"/>
</dbReference>
<protein>
    <submittedName>
        <fullName evidence="1">Uncharacterized protein</fullName>
    </submittedName>
</protein>
<gene>
    <name evidence="1" type="ORF">Acr_24g0009570</name>
</gene>
<proteinExistence type="predicted"/>
<sequence length="72" mass="7706">MDSKSSPKLNCVPFPYLPHEILAAIAAKKAASAKSAAKKTTDAAKKYTTPLFLLPNSRSVIDQVSGFLVEEV</sequence>
<reference evidence="1 2" key="1">
    <citation type="submission" date="2019-07" db="EMBL/GenBank/DDBJ databases">
        <title>De Novo Assembly of kiwifruit Actinidia rufa.</title>
        <authorList>
            <person name="Sugita-Konishi S."/>
            <person name="Sato K."/>
            <person name="Mori E."/>
            <person name="Abe Y."/>
            <person name="Kisaki G."/>
            <person name="Hamano K."/>
            <person name="Suezawa K."/>
            <person name="Otani M."/>
            <person name="Fukuda T."/>
            <person name="Manabe T."/>
            <person name="Gomi K."/>
            <person name="Tabuchi M."/>
            <person name="Akimitsu K."/>
            <person name="Kataoka I."/>
        </authorList>
    </citation>
    <scope>NUCLEOTIDE SEQUENCE [LARGE SCALE GENOMIC DNA]</scope>
    <source>
        <strain evidence="2">cv. Fuchu</strain>
    </source>
</reference>
<organism evidence="1 2">
    <name type="scientific">Actinidia rufa</name>
    <dbReference type="NCBI Taxonomy" id="165716"/>
    <lineage>
        <taxon>Eukaryota</taxon>
        <taxon>Viridiplantae</taxon>
        <taxon>Streptophyta</taxon>
        <taxon>Embryophyta</taxon>
        <taxon>Tracheophyta</taxon>
        <taxon>Spermatophyta</taxon>
        <taxon>Magnoliopsida</taxon>
        <taxon>eudicotyledons</taxon>
        <taxon>Gunneridae</taxon>
        <taxon>Pentapetalae</taxon>
        <taxon>asterids</taxon>
        <taxon>Ericales</taxon>
        <taxon>Actinidiaceae</taxon>
        <taxon>Actinidia</taxon>
    </lineage>
</organism>
<evidence type="ECO:0000313" key="1">
    <source>
        <dbReference type="EMBL" id="GFZ14767.1"/>
    </source>
</evidence>
<comment type="caution">
    <text evidence="1">The sequence shown here is derived from an EMBL/GenBank/DDBJ whole genome shotgun (WGS) entry which is preliminary data.</text>
</comment>
<keyword evidence="2" id="KW-1185">Reference proteome</keyword>
<accession>A0A7J0GV90</accession>
<evidence type="ECO:0000313" key="2">
    <source>
        <dbReference type="Proteomes" id="UP000585474"/>
    </source>
</evidence>
<dbReference type="AlphaFoldDB" id="A0A7J0GV90"/>